<reference evidence="6 7" key="1">
    <citation type="submission" date="2023-07" db="EMBL/GenBank/DDBJ databases">
        <title>Sorghum-associated microbial communities from plants grown in Nebraska, USA.</title>
        <authorList>
            <person name="Schachtman D."/>
        </authorList>
    </citation>
    <scope>NUCLEOTIDE SEQUENCE [LARGE SCALE GENOMIC DNA]</scope>
    <source>
        <strain evidence="6 7">2980</strain>
    </source>
</reference>
<dbReference type="SUPFAM" id="SSF46689">
    <property type="entry name" value="Homeodomain-like"/>
    <property type="match status" value="1"/>
</dbReference>
<dbReference type="Gene3D" id="1.10.357.10">
    <property type="entry name" value="Tetracycline Repressor, domain 2"/>
    <property type="match status" value="1"/>
</dbReference>
<evidence type="ECO:0000256" key="2">
    <source>
        <dbReference type="ARBA" id="ARBA00023125"/>
    </source>
</evidence>
<evidence type="ECO:0000259" key="5">
    <source>
        <dbReference type="PROSITE" id="PS50977"/>
    </source>
</evidence>
<sequence length="207" mass="22363">MSYWSHRKPILRARAVEVDAIAQASVALLQSGGLRALTVRAVAARIGVAPPSLYSRVQSVHDLFDLALDHALGTDHDVGDALIHAGIHDLMVAYYRHLLRNPWACQVISMRAPRGPHYLRLSERMCVLLEEAGEPDPLSTAYSVSNYVVGSAATVAVASDERVAPVDADIAPVYARLHHRHELSPESILTAGLTALLASEHETEGGL</sequence>
<dbReference type="Pfam" id="PF00440">
    <property type="entry name" value="TetR_N"/>
    <property type="match status" value="1"/>
</dbReference>
<proteinExistence type="predicted"/>
<dbReference type="InterPro" id="IPR036271">
    <property type="entry name" value="Tet_transcr_reg_TetR-rel_C_sf"/>
</dbReference>
<keyword evidence="3" id="KW-0804">Transcription</keyword>
<comment type="caution">
    <text evidence="6">The sequence shown here is derived from an EMBL/GenBank/DDBJ whole genome shotgun (WGS) entry which is preliminary data.</text>
</comment>
<feature type="DNA-binding region" description="H-T-H motif" evidence="4">
    <location>
        <begin position="38"/>
        <end position="57"/>
    </location>
</feature>
<dbReference type="InterPro" id="IPR001647">
    <property type="entry name" value="HTH_TetR"/>
</dbReference>
<dbReference type="SUPFAM" id="SSF48498">
    <property type="entry name" value="Tetracyclin repressor-like, C-terminal domain"/>
    <property type="match status" value="1"/>
</dbReference>
<evidence type="ECO:0000313" key="6">
    <source>
        <dbReference type="EMBL" id="MDR6867401.1"/>
    </source>
</evidence>
<name>A0ABU1SCS3_9MICO</name>
<keyword evidence="1" id="KW-0805">Transcription regulation</keyword>
<organism evidence="6 7">
    <name type="scientific">Microbacterium resistens</name>
    <dbReference type="NCBI Taxonomy" id="156977"/>
    <lineage>
        <taxon>Bacteria</taxon>
        <taxon>Bacillati</taxon>
        <taxon>Actinomycetota</taxon>
        <taxon>Actinomycetes</taxon>
        <taxon>Micrococcales</taxon>
        <taxon>Microbacteriaceae</taxon>
        <taxon>Microbacterium</taxon>
    </lineage>
</organism>
<dbReference type="InterPro" id="IPR004111">
    <property type="entry name" value="Repressor_TetR_C"/>
</dbReference>
<feature type="domain" description="HTH tetR-type" evidence="5">
    <location>
        <begin position="15"/>
        <end position="75"/>
    </location>
</feature>
<dbReference type="Pfam" id="PF02909">
    <property type="entry name" value="TetR_C_1"/>
    <property type="match status" value="1"/>
</dbReference>
<dbReference type="InterPro" id="IPR009057">
    <property type="entry name" value="Homeodomain-like_sf"/>
</dbReference>
<gene>
    <name evidence="6" type="ORF">J2Y69_002004</name>
</gene>
<evidence type="ECO:0000256" key="1">
    <source>
        <dbReference type="ARBA" id="ARBA00023015"/>
    </source>
</evidence>
<dbReference type="RefSeq" id="WP_310020167.1">
    <property type="nucleotide sequence ID" value="NZ_JAVDUM010000008.1"/>
</dbReference>
<evidence type="ECO:0000313" key="7">
    <source>
        <dbReference type="Proteomes" id="UP001259347"/>
    </source>
</evidence>
<evidence type="ECO:0000256" key="3">
    <source>
        <dbReference type="ARBA" id="ARBA00023163"/>
    </source>
</evidence>
<keyword evidence="7" id="KW-1185">Reference proteome</keyword>
<protein>
    <submittedName>
        <fullName evidence="6">AcrR family transcriptional regulator</fullName>
    </submittedName>
</protein>
<dbReference type="EMBL" id="JAVDUM010000008">
    <property type="protein sequence ID" value="MDR6867401.1"/>
    <property type="molecule type" value="Genomic_DNA"/>
</dbReference>
<dbReference type="PROSITE" id="PS50977">
    <property type="entry name" value="HTH_TETR_2"/>
    <property type="match status" value="1"/>
</dbReference>
<dbReference type="Proteomes" id="UP001259347">
    <property type="component" value="Unassembled WGS sequence"/>
</dbReference>
<evidence type="ECO:0000256" key="4">
    <source>
        <dbReference type="PROSITE-ProRule" id="PRU00335"/>
    </source>
</evidence>
<keyword evidence="2 4" id="KW-0238">DNA-binding</keyword>
<accession>A0ABU1SCS3</accession>